<feature type="domain" description="Nucleoside phosphorylase" evidence="6">
    <location>
        <begin position="2"/>
        <end position="227"/>
    </location>
</feature>
<evidence type="ECO:0000313" key="8">
    <source>
        <dbReference type="Proteomes" id="UP001596364"/>
    </source>
</evidence>
<dbReference type="Pfam" id="PF01048">
    <property type="entry name" value="PNP_UDP_1"/>
    <property type="match status" value="1"/>
</dbReference>
<proteinExistence type="inferred from homology"/>
<dbReference type="NCBIfam" id="NF004079">
    <property type="entry name" value="PRK05584.1"/>
    <property type="match status" value="1"/>
</dbReference>
<dbReference type="PANTHER" id="PTHR46832">
    <property type="entry name" value="5'-METHYLTHIOADENOSINE/S-ADENOSYLHOMOCYSTEINE NUCLEOSIDASE"/>
    <property type="match status" value="1"/>
</dbReference>
<feature type="active site" description="Proton acceptor" evidence="5">
    <location>
        <position position="12"/>
    </location>
</feature>
<keyword evidence="4 5" id="KW-0486">Methionine biosynthesis</keyword>
<dbReference type="EMBL" id="JBHSUS010000001">
    <property type="protein sequence ID" value="MFC6441169.1"/>
    <property type="molecule type" value="Genomic_DNA"/>
</dbReference>
<dbReference type="NCBIfam" id="TIGR01704">
    <property type="entry name" value="MTA_SAH-Nsdase"/>
    <property type="match status" value="1"/>
</dbReference>
<protein>
    <recommendedName>
        <fullName evidence="5">5'-methylthioadenosine/S-adenosylhomocysteine nucleosidase</fullName>
        <shortName evidence="5">MTA/SAH nucleosidase</shortName>
        <shortName evidence="5">MTAN</shortName>
        <ecNumber evidence="5">3.2.2.9</ecNumber>
    </recommendedName>
    <alternativeName>
        <fullName evidence="5">5'-deoxyadenosine nucleosidase</fullName>
        <shortName evidence="5">DOA nucleosidase</shortName>
        <shortName evidence="5">dAdo nucleosidase</shortName>
    </alternativeName>
    <alternativeName>
        <fullName evidence="5">5'-methylthioadenosine nucleosidase</fullName>
        <shortName evidence="5">MTA nucleosidase</shortName>
    </alternativeName>
    <alternativeName>
        <fullName evidence="5">S-adenosylhomocysteine nucleosidase</fullName>
        <shortName evidence="5">AdoHcy nucleosidase</shortName>
        <shortName evidence="5">SAH nucleosidase</shortName>
        <shortName evidence="5">SRH nucleosidase</shortName>
    </alternativeName>
</protein>
<evidence type="ECO:0000256" key="5">
    <source>
        <dbReference type="HAMAP-Rule" id="MF_01684"/>
    </source>
</evidence>
<evidence type="ECO:0000256" key="4">
    <source>
        <dbReference type="ARBA" id="ARBA00023167"/>
    </source>
</evidence>
<dbReference type="InterPro" id="IPR035994">
    <property type="entry name" value="Nucleoside_phosphorylase_sf"/>
</dbReference>
<feature type="binding site" evidence="5">
    <location>
        <position position="78"/>
    </location>
    <ligand>
        <name>substrate</name>
    </ligand>
</feature>
<gene>
    <name evidence="5" type="primary">mtnN</name>
    <name evidence="7" type="ORF">ACFP85_13535</name>
</gene>
<dbReference type="InterPro" id="IPR010049">
    <property type="entry name" value="MTA_SAH_Nsdase"/>
</dbReference>
<dbReference type="EC" id="3.2.2.9" evidence="5"/>
<dbReference type="GO" id="GO:0008782">
    <property type="term" value="F:adenosylhomocysteine nucleosidase activity"/>
    <property type="evidence" value="ECO:0007669"/>
    <property type="project" value="UniProtKB-EC"/>
</dbReference>
<organism evidence="7 8">
    <name type="scientific">Pseudobowmanella zhangzhouensis</name>
    <dbReference type="NCBI Taxonomy" id="1537679"/>
    <lineage>
        <taxon>Bacteria</taxon>
        <taxon>Pseudomonadati</taxon>
        <taxon>Pseudomonadota</taxon>
        <taxon>Gammaproteobacteria</taxon>
        <taxon>Alteromonadales</taxon>
        <taxon>Alteromonadaceae</taxon>
    </lineage>
</organism>
<feature type="binding site" evidence="5">
    <location>
        <begin position="174"/>
        <end position="175"/>
    </location>
    <ligand>
        <name>substrate</name>
    </ligand>
</feature>
<evidence type="ECO:0000313" key="7">
    <source>
        <dbReference type="EMBL" id="MFC6441169.1"/>
    </source>
</evidence>
<dbReference type="HAMAP" id="MF_01684">
    <property type="entry name" value="Salvage_MtnN"/>
    <property type="match status" value="1"/>
</dbReference>
<comment type="caution">
    <text evidence="7">The sequence shown here is derived from an EMBL/GenBank/DDBJ whole genome shotgun (WGS) entry which is preliminary data.</text>
</comment>
<evidence type="ECO:0000256" key="3">
    <source>
        <dbReference type="ARBA" id="ARBA00022801"/>
    </source>
</evidence>
<evidence type="ECO:0000256" key="1">
    <source>
        <dbReference type="ARBA" id="ARBA00004945"/>
    </source>
</evidence>
<evidence type="ECO:0000256" key="2">
    <source>
        <dbReference type="ARBA" id="ARBA00022605"/>
    </source>
</evidence>
<dbReference type="RefSeq" id="WP_131258495.1">
    <property type="nucleotide sequence ID" value="NZ_JBHSUS010000001.1"/>
</dbReference>
<name>A0ABW1XR31_9ALTE</name>
<evidence type="ECO:0000259" key="6">
    <source>
        <dbReference type="Pfam" id="PF01048"/>
    </source>
</evidence>
<comment type="similarity">
    <text evidence="5">Belongs to the PNP/UDP phosphorylase family. MtnN subfamily.</text>
</comment>
<feature type="active site" description="Proton donor" evidence="5">
    <location>
        <position position="198"/>
    </location>
</feature>
<reference evidence="8" key="1">
    <citation type="journal article" date="2019" name="Int. J. Syst. Evol. Microbiol.">
        <title>The Global Catalogue of Microorganisms (GCM) 10K type strain sequencing project: providing services to taxonomists for standard genome sequencing and annotation.</title>
        <authorList>
            <consortium name="The Broad Institute Genomics Platform"/>
            <consortium name="The Broad Institute Genome Sequencing Center for Infectious Disease"/>
            <person name="Wu L."/>
            <person name="Ma J."/>
        </authorList>
    </citation>
    <scope>NUCLEOTIDE SEQUENCE [LARGE SCALE GENOMIC DNA]</scope>
    <source>
        <strain evidence="8">CGMCC 1.16031</strain>
    </source>
</reference>
<feature type="binding site" evidence="5">
    <location>
        <position position="153"/>
    </location>
    <ligand>
        <name>substrate</name>
    </ligand>
</feature>
<comment type="catalytic activity">
    <reaction evidence="5">
        <text>S-adenosyl-L-homocysteine + H2O = S-(5-deoxy-D-ribos-5-yl)-L-homocysteine + adenine</text>
        <dbReference type="Rhea" id="RHEA:17805"/>
        <dbReference type="ChEBI" id="CHEBI:15377"/>
        <dbReference type="ChEBI" id="CHEBI:16708"/>
        <dbReference type="ChEBI" id="CHEBI:57856"/>
        <dbReference type="ChEBI" id="CHEBI:58195"/>
        <dbReference type="EC" id="3.2.2.9"/>
    </reaction>
</comment>
<comment type="pathway">
    <text evidence="1 5">Amino-acid biosynthesis; L-methionine biosynthesis via salvage pathway; S-methyl-5-thio-alpha-D-ribose 1-phosphate from S-methyl-5'-thioadenosine (hydrolase route): step 1/2.</text>
</comment>
<sequence length="234" mass="25035">MKIGILGAMDQEVALLKASLQDVTVSEYAHLTFYAGTLHGVEVVVVKCGIGKVAAAVATTILIDRYAPDFVVNTGSAGGFDKDLNIGDLVVADFVQHHDVDLTHFGYERGQTYGMPAKFACDQRLIEAAEQAARDVVHIQSKRGLICTGDAFIGSDDVVARLRDLFPEMRAVEMEGAAIAQTCHMLETPFVVIRSLSDIAGKTSSMSFSQYIDIAAKHSAELVMGMIAALAPKG</sequence>
<keyword evidence="8" id="KW-1185">Reference proteome</keyword>
<dbReference type="PANTHER" id="PTHR46832:SF1">
    <property type="entry name" value="5'-METHYLTHIOADENOSINE_S-ADENOSYLHOMOCYSTEINE NUCLEOSIDASE"/>
    <property type="match status" value="1"/>
</dbReference>
<dbReference type="Gene3D" id="3.40.50.1580">
    <property type="entry name" value="Nucleoside phosphorylase domain"/>
    <property type="match status" value="1"/>
</dbReference>
<accession>A0ABW1XR31</accession>
<dbReference type="InterPro" id="IPR000845">
    <property type="entry name" value="Nucleoside_phosphorylase_d"/>
</dbReference>
<keyword evidence="2 5" id="KW-0028">Amino-acid biosynthesis</keyword>
<dbReference type="CDD" id="cd09008">
    <property type="entry name" value="MTAN"/>
    <property type="match status" value="1"/>
</dbReference>
<keyword evidence="7" id="KW-0326">Glycosidase</keyword>
<comment type="catalytic activity">
    <reaction evidence="5">
        <text>5'-deoxyadenosine + H2O = 5-deoxy-D-ribose + adenine</text>
        <dbReference type="Rhea" id="RHEA:29859"/>
        <dbReference type="ChEBI" id="CHEBI:15377"/>
        <dbReference type="ChEBI" id="CHEBI:16708"/>
        <dbReference type="ChEBI" id="CHEBI:17319"/>
        <dbReference type="ChEBI" id="CHEBI:149540"/>
        <dbReference type="EC" id="3.2.2.9"/>
    </reaction>
</comment>
<dbReference type="SUPFAM" id="SSF53167">
    <property type="entry name" value="Purine and uridine phosphorylases"/>
    <property type="match status" value="1"/>
</dbReference>
<comment type="catalytic activity">
    <reaction evidence="5">
        <text>S-methyl-5'-thioadenosine + H2O = 5-(methylsulfanyl)-D-ribose + adenine</text>
        <dbReference type="Rhea" id="RHEA:13617"/>
        <dbReference type="ChEBI" id="CHEBI:15377"/>
        <dbReference type="ChEBI" id="CHEBI:16708"/>
        <dbReference type="ChEBI" id="CHEBI:17509"/>
        <dbReference type="ChEBI" id="CHEBI:78440"/>
        <dbReference type="EC" id="3.2.2.9"/>
    </reaction>
</comment>
<keyword evidence="3 5" id="KW-0378">Hydrolase</keyword>
<comment type="function">
    <text evidence="5">Catalyzes the irreversible cleavage of the glycosidic bond in both 5'-methylthioadenosine (MTA) and S-adenosylhomocysteine (SAH/AdoHcy) to adenine and the corresponding thioribose, 5'-methylthioribose and S-ribosylhomocysteine, respectively. Also cleaves 5'-deoxyadenosine, a toxic by-product of radical S-adenosylmethionine (SAM) enzymes, into 5-deoxyribose and adenine.</text>
</comment>
<dbReference type="Proteomes" id="UP001596364">
    <property type="component" value="Unassembled WGS sequence"/>
</dbReference>